<sequence length="263" mass="28446">MSGVEDGGFVPVGSRSGMAGAVGVTDDLYHSLIMTPVEPSECFAGLGPLTYVLELNGLDAGAVGAALWDFMCLDSINRFYVVGCSRTHAPLFFRDLRAALVDEREIGFSVGQPGYCSRKTVVYLGRRGRKMVFDSSAARAIVFPSVSAERYSRYTRGDLCAFLFCANGEDGPREGSRCCNPRGRLCVKSFMSRVSCGVCFHRPGSPNMAPPSLGRLLDALDLVDVDEGVVAEPLGVPKEVYLLALEESDFELDIEELQISDSE</sequence>
<proteinExistence type="predicted"/>
<name>A0A5C0PWG5_9ADEN</name>
<dbReference type="EMBL" id="MN025529">
    <property type="protein sequence ID" value="QEJ80747.1"/>
    <property type="molecule type" value="Genomic_DNA"/>
</dbReference>
<dbReference type="Proteomes" id="UP000323261">
    <property type="component" value="Segment"/>
</dbReference>
<gene>
    <name evidence="1" type="ORF">PAV19gp28</name>
</gene>
<accession>A0A5C0PWG5</accession>
<evidence type="ECO:0000313" key="2">
    <source>
        <dbReference type="Proteomes" id="UP000323261"/>
    </source>
</evidence>
<evidence type="ECO:0000313" key="1">
    <source>
        <dbReference type="EMBL" id="QEJ80747.1"/>
    </source>
</evidence>
<protein>
    <submittedName>
        <fullName evidence="1">Uncharacterized protein</fullName>
    </submittedName>
</protein>
<reference evidence="1 2" key="1">
    <citation type="journal article" date="2019" name="Viruses">
        <title>Faecal Virome Analysis of Wild Animals from Brazil.</title>
        <authorList>
            <person name="Duarte M.A."/>
            <person name="Silva J.M.F."/>
            <person name="Brito C.R."/>
            <person name="Teixeira D.S."/>
            <person name="Melo F.L."/>
            <person name="Ribeiro B.M."/>
            <person name="Nagata T."/>
            <person name="Campos F.S."/>
        </authorList>
    </citation>
    <scope>NUCLEOTIDE SEQUENCE [LARGE SCALE GENOMIC DNA]</scope>
    <source>
        <strain evidence="1">BR_DF</strain>
    </source>
</reference>
<organism evidence="1 2">
    <name type="scientific">Psittacine adenovirus 3</name>
    <dbReference type="NCBI Taxonomy" id="1580497"/>
    <lineage>
        <taxon>Viruses</taxon>
        <taxon>Varidnaviria</taxon>
        <taxon>Bamfordvirae</taxon>
        <taxon>Preplasmiviricota</taxon>
        <taxon>Polisuviricotina</taxon>
        <taxon>Pharingeaviricetes</taxon>
        <taxon>Rowavirales</taxon>
        <taxon>Adenoviridae</taxon>
        <taxon>Barthadenovirus</taxon>
        <taxon>Barthadenovirus amazonae</taxon>
        <taxon>Psittacine atadenovirus A</taxon>
    </lineage>
</organism>